<accession>A0A6N8HHL4</accession>
<dbReference type="SUPFAM" id="SSF143011">
    <property type="entry name" value="RelE-like"/>
    <property type="match status" value="1"/>
</dbReference>
<dbReference type="Proteomes" id="UP000433945">
    <property type="component" value="Unassembled WGS sequence"/>
</dbReference>
<name>A0A6N8HHL4_9FLAO</name>
<keyword evidence="3" id="KW-1185">Reference proteome</keyword>
<dbReference type="InterPro" id="IPR007712">
    <property type="entry name" value="RelE/ParE_toxin"/>
</dbReference>
<organism evidence="2 3">
    <name type="scientific">Flavobacterium rakeshii</name>
    <dbReference type="NCBI Taxonomy" id="1038845"/>
    <lineage>
        <taxon>Bacteria</taxon>
        <taxon>Pseudomonadati</taxon>
        <taxon>Bacteroidota</taxon>
        <taxon>Flavobacteriia</taxon>
        <taxon>Flavobacteriales</taxon>
        <taxon>Flavobacteriaceae</taxon>
        <taxon>Flavobacterium</taxon>
    </lineage>
</organism>
<gene>
    <name evidence="2" type="ORF">GN157_16080</name>
</gene>
<evidence type="ECO:0000313" key="3">
    <source>
        <dbReference type="Proteomes" id="UP000433945"/>
    </source>
</evidence>
<evidence type="ECO:0000313" key="2">
    <source>
        <dbReference type="EMBL" id="MUV05232.1"/>
    </source>
</evidence>
<proteinExistence type="predicted"/>
<dbReference type="EMBL" id="WOWP01000062">
    <property type="protein sequence ID" value="MUV05232.1"/>
    <property type="molecule type" value="Genomic_DNA"/>
</dbReference>
<dbReference type="InterPro" id="IPR035093">
    <property type="entry name" value="RelE/ParE_toxin_dom_sf"/>
</dbReference>
<dbReference type="RefSeq" id="WP_157484509.1">
    <property type="nucleotide sequence ID" value="NZ_WOWP01000062.1"/>
</dbReference>
<evidence type="ECO:0000256" key="1">
    <source>
        <dbReference type="ARBA" id="ARBA00022649"/>
    </source>
</evidence>
<sequence>MAYTIIWSDFAETELDKIFTYYCENAGIDVAKKILAKIITEPEKLLKSPEIGQLEELLLNRDNDYRYLICDNYKIIYSVDEKNQLIKVADVFDTRQDSFKLKRTK</sequence>
<protein>
    <submittedName>
        <fullName evidence="2">Type II toxin-antitoxin system RelE/ParE family toxin</fullName>
    </submittedName>
</protein>
<dbReference type="OrthoDB" id="1031021at2"/>
<dbReference type="Pfam" id="PF05016">
    <property type="entry name" value="ParE_toxin"/>
    <property type="match status" value="1"/>
</dbReference>
<keyword evidence="1" id="KW-1277">Toxin-antitoxin system</keyword>
<dbReference type="AlphaFoldDB" id="A0A6N8HHL4"/>
<comment type="caution">
    <text evidence="2">The sequence shown here is derived from an EMBL/GenBank/DDBJ whole genome shotgun (WGS) entry which is preliminary data.</text>
</comment>
<dbReference type="Gene3D" id="3.30.2310.20">
    <property type="entry name" value="RelE-like"/>
    <property type="match status" value="1"/>
</dbReference>
<reference evidence="2 3" key="1">
    <citation type="submission" date="2019-12" db="EMBL/GenBank/DDBJ databases">
        <authorList>
            <person name="Sun J.-Q."/>
        </authorList>
    </citation>
    <scope>NUCLEOTIDE SEQUENCE [LARGE SCALE GENOMIC DNA]</scope>
    <source>
        <strain evidence="2 3">JCM 17928</strain>
    </source>
</reference>